<sequence length="92" mass="10040">MFARAASSKRMVLPSCPESLDAGPCPDGSAARLGDGRRETGCFLQQLDDSGSRNTQYLGSITDTQKIHLWRVCEQCLMLLSGLHRNCRGLLA</sequence>
<dbReference type="Proteomes" id="UP000192411">
    <property type="component" value="Unassembled WGS sequence"/>
</dbReference>
<keyword evidence="2" id="KW-1185">Reference proteome</keyword>
<dbReference type="EMBL" id="MVIM01000030">
    <property type="protein sequence ID" value="ORB61149.1"/>
    <property type="molecule type" value="Genomic_DNA"/>
</dbReference>
<comment type="caution">
    <text evidence="1">The sequence shown here is derived from an EMBL/GenBank/DDBJ whole genome shotgun (WGS) entry which is preliminary data.</text>
</comment>
<proteinExistence type="predicted"/>
<reference evidence="1 2" key="1">
    <citation type="submission" date="2017-02" db="EMBL/GenBank/DDBJ databases">
        <title>The new phylogeny of genus Mycobacterium.</title>
        <authorList>
            <person name="Tortoli E."/>
            <person name="Trovato A."/>
            <person name="Cirillo D.M."/>
        </authorList>
    </citation>
    <scope>NUCLEOTIDE SEQUENCE [LARGE SCALE GENOMIC DNA]</scope>
    <source>
        <strain evidence="1 2">DSM 44338</strain>
    </source>
</reference>
<accession>A0A1X0JDZ3</accession>
<organism evidence="1 2">
    <name type="scientific">Mycolicibacterium tusciae</name>
    <dbReference type="NCBI Taxonomy" id="75922"/>
    <lineage>
        <taxon>Bacteria</taxon>
        <taxon>Bacillati</taxon>
        <taxon>Actinomycetota</taxon>
        <taxon>Actinomycetes</taxon>
        <taxon>Mycobacteriales</taxon>
        <taxon>Mycobacteriaceae</taxon>
        <taxon>Mycolicibacterium</taxon>
    </lineage>
</organism>
<dbReference type="STRING" id="75922.BST47_29110"/>
<evidence type="ECO:0000313" key="1">
    <source>
        <dbReference type="EMBL" id="ORB61149.1"/>
    </source>
</evidence>
<dbReference type="AlphaFoldDB" id="A0A1X0JDZ3"/>
<name>A0A1X0JDZ3_9MYCO</name>
<protein>
    <submittedName>
        <fullName evidence="1">Uncharacterized protein</fullName>
    </submittedName>
</protein>
<evidence type="ECO:0000313" key="2">
    <source>
        <dbReference type="Proteomes" id="UP000192411"/>
    </source>
</evidence>
<gene>
    <name evidence="1" type="ORF">BST47_29110</name>
</gene>